<dbReference type="PANTHER" id="PTHR46064:SF1">
    <property type="entry name" value="QUEUINE TRNA-RIBOSYLTRANSFERASE ACCESSORY SUBUNIT 2"/>
    <property type="match status" value="1"/>
</dbReference>
<keyword evidence="7" id="KW-0808">Transferase</keyword>
<dbReference type="EMBL" id="HBUF01376125">
    <property type="protein sequence ID" value="CAG6728386.1"/>
    <property type="molecule type" value="Transcribed_RNA"/>
</dbReference>
<keyword evidence="1 5" id="KW-0963">Cytoplasm</keyword>
<dbReference type="InterPro" id="IPR036511">
    <property type="entry name" value="TGT-like_sf"/>
</dbReference>
<dbReference type="EMBL" id="HBUF01376120">
    <property type="protein sequence ID" value="CAG6728381.1"/>
    <property type="molecule type" value="Transcribed_RNA"/>
</dbReference>
<dbReference type="Gene3D" id="3.20.20.105">
    <property type="entry name" value="Queuine tRNA-ribosyltransferase-like"/>
    <property type="match status" value="1"/>
</dbReference>
<evidence type="ECO:0000256" key="4">
    <source>
        <dbReference type="ARBA" id="ARBA00022833"/>
    </source>
</evidence>
<dbReference type="InterPro" id="IPR002616">
    <property type="entry name" value="tRNA_ribo_trans-like"/>
</dbReference>
<feature type="binding site" evidence="5">
    <location>
        <position position="407"/>
    </location>
    <ligand>
        <name>Zn(2+)</name>
        <dbReference type="ChEBI" id="CHEBI:29105"/>
    </ligand>
</feature>
<evidence type="ECO:0000259" key="6">
    <source>
        <dbReference type="Pfam" id="PF01702"/>
    </source>
</evidence>
<dbReference type="NCBIfam" id="TIGR00449">
    <property type="entry name" value="tgt_general"/>
    <property type="match status" value="2"/>
</dbReference>
<keyword evidence="2 5" id="KW-0819">tRNA processing</keyword>
<comment type="cofactor">
    <cofactor evidence="5">
        <name>Zn(2+)</name>
        <dbReference type="ChEBI" id="CHEBI:29105"/>
    </cofactor>
    <text evidence="5">Binds 1 zinc ion per subunit.</text>
</comment>
<feature type="binding site" evidence="5">
    <location>
        <position position="438"/>
    </location>
    <ligand>
        <name>Zn(2+)</name>
        <dbReference type="ChEBI" id="CHEBI:29105"/>
    </ligand>
</feature>
<dbReference type="EMBL" id="HBUF01376122">
    <property type="protein sequence ID" value="CAG6728383.1"/>
    <property type="molecule type" value="Transcribed_RNA"/>
</dbReference>
<dbReference type="Pfam" id="PF01702">
    <property type="entry name" value="TGT"/>
    <property type="match status" value="1"/>
</dbReference>
<dbReference type="EMBL" id="HBUF01376121">
    <property type="protein sequence ID" value="CAG6728382.1"/>
    <property type="molecule type" value="Transcribed_RNA"/>
</dbReference>
<dbReference type="AlphaFoldDB" id="A0A8D8YH26"/>
<dbReference type="EMBL" id="HBUF01020548">
    <property type="protein sequence ID" value="CAG6611050.1"/>
    <property type="molecule type" value="Transcribed_RNA"/>
</dbReference>
<proteinExistence type="inferred from homology"/>
<dbReference type="GO" id="GO:0005737">
    <property type="term" value="C:cytoplasm"/>
    <property type="evidence" value="ECO:0007669"/>
    <property type="project" value="UniProtKB-SubCell"/>
</dbReference>
<dbReference type="EMBL" id="HBUF01020547">
    <property type="protein sequence ID" value="CAG6611049.1"/>
    <property type="molecule type" value="Transcribed_RNA"/>
</dbReference>
<dbReference type="EMBL" id="HBUF01376118">
    <property type="protein sequence ID" value="CAG6728379.1"/>
    <property type="molecule type" value="Transcribed_RNA"/>
</dbReference>
<dbReference type="EMBL" id="HBUF01376123">
    <property type="protein sequence ID" value="CAG6728384.1"/>
    <property type="molecule type" value="Transcribed_RNA"/>
</dbReference>
<keyword evidence="3 5" id="KW-0479">Metal-binding</keyword>
<sequence>MKFTVTRKHVSHMGRLGILSEFSRMPASQIETPIFMLYARGGVITHLTHETLQQVNTDSAILQIPFPSISIMKDAVQQSNQQSLSNFIGMKEYPSFVCLHDPFNLALQKSKRKMEVAIKGRRGNEDHSAEKFMSSIESLVPDMYQVLTQLEFTNKPKRMQVNVDRSIQFLDNCLSLHKNSEVLKKTSVIAAVQGGNNLSLRKECAVQCATRDVHGFLIDGLCSEEEATEDVDSDFVKAVLENTVPHLPPDKLRLVHGSWSPMNIVTFVRHGIDLFDSSLPLTLAERGCAFTFHYVKHSQENSSSNPVSNTNGIHTHTNGVDEIHTHTNGVDETLIHTNGVDETHTHTNGVESDKHSIDPAELILSDSSDTKVKTSNKTGTLYNPRPYEMWLQHPRYEADFTPLLTGCECYTCKNHTRAYIHHLISVKEMLASVLLSIHNLHHYYKFFKTIRQSLLSGDSNSYSFHFRDSEDE</sequence>
<dbReference type="GO" id="GO:0046872">
    <property type="term" value="F:metal ion binding"/>
    <property type="evidence" value="ECO:0007669"/>
    <property type="project" value="UniProtKB-KW"/>
</dbReference>
<accession>A0A8D8YH26</accession>
<dbReference type="PANTHER" id="PTHR46064">
    <property type="entry name" value="QUEUINE TRNA-RIBOSYLTRANSFERASE ACCESSORY SUBUNIT 2"/>
    <property type="match status" value="1"/>
</dbReference>
<dbReference type="InterPro" id="IPR050852">
    <property type="entry name" value="Queuine_tRNA-ribosyltrfase"/>
</dbReference>
<evidence type="ECO:0000313" key="7">
    <source>
        <dbReference type="EMBL" id="CAG6728386.1"/>
    </source>
</evidence>
<dbReference type="InterPro" id="IPR028592">
    <property type="entry name" value="QTRTD1"/>
</dbReference>
<dbReference type="HAMAP" id="MF_03043">
    <property type="entry name" value="QTRT2"/>
    <property type="match status" value="1"/>
</dbReference>
<name>A0A8D8YH26_9HEMI</name>
<evidence type="ECO:0000256" key="3">
    <source>
        <dbReference type="ARBA" id="ARBA00022723"/>
    </source>
</evidence>
<dbReference type="GO" id="GO:0006400">
    <property type="term" value="P:tRNA modification"/>
    <property type="evidence" value="ECO:0007669"/>
    <property type="project" value="InterPro"/>
</dbReference>
<comment type="subcellular location">
    <subcellularLocation>
        <location evidence="5">Cytoplasm</location>
    </subcellularLocation>
</comment>
<comment type="function">
    <text evidence="5">Non-catalytic subunit of the queuine tRNA-ribosyltransferase (TGT) that catalyzes the base-exchange of a guanine (G) residue with queuine (Q) at position 34 (anticodon wobble position) in tRNAs with GU(N) anticodons (tRNA-Asp, -Asn, -His and -Tyr), resulting in the hypermodified nucleoside queuosine (7-(((4,5-cis-dihydroxy-2-cyclopenten-1-yl)amino)methyl)-7-deazaguanosine).</text>
</comment>
<reference evidence="7" key="1">
    <citation type="submission" date="2021-05" db="EMBL/GenBank/DDBJ databases">
        <authorList>
            <person name="Alioto T."/>
            <person name="Alioto T."/>
            <person name="Gomez Garrido J."/>
        </authorList>
    </citation>
    <scope>NUCLEOTIDE SEQUENCE</scope>
</reference>
<keyword evidence="4 5" id="KW-0862">Zinc</keyword>
<dbReference type="EMBL" id="HBUF01020546">
    <property type="protein sequence ID" value="CAG6611048.1"/>
    <property type="molecule type" value="Transcribed_RNA"/>
</dbReference>
<feature type="binding site" evidence="5">
    <location>
        <position position="412"/>
    </location>
    <ligand>
        <name>Zn(2+)</name>
        <dbReference type="ChEBI" id="CHEBI:29105"/>
    </ligand>
</feature>
<dbReference type="GO" id="GO:0008479">
    <property type="term" value="F:tRNA-guanosine(34) queuine transglycosylase activity"/>
    <property type="evidence" value="ECO:0007669"/>
    <property type="project" value="UniProtKB-UniRule"/>
</dbReference>
<protein>
    <recommendedName>
        <fullName evidence="5">Queuine tRNA-ribosyltransferase accessory subunit 2</fullName>
    </recommendedName>
    <alternativeName>
        <fullName evidence="5">Queuine tRNA-ribosyltransferase domain-containing protein 1</fullName>
    </alternativeName>
</protein>
<comment type="subunit">
    <text evidence="5">Heterodimer of a catalytic subunit and an accessory subunit.</text>
</comment>
<feature type="domain" description="tRNA-guanine(15) transglycosylase-like" evidence="6">
    <location>
        <begin position="14"/>
        <end position="467"/>
    </location>
</feature>
<evidence type="ECO:0000256" key="1">
    <source>
        <dbReference type="ARBA" id="ARBA00022490"/>
    </source>
</evidence>
<evidence type="ECO:0000256" key="5">
    <source>
        <dbReference type="HAMAP-Rule" id="MF_03043"/>
    </source>
</evidence>
<feature type="binding site" evidence="5">
    <location>
        <position position="409"/>
    </location>
    <ligand>
        <name>Zn(2+)</name>
        <dbReference type="ChEBI" id="CHEBI:29105"/>
    </ligand>
</feature>
<dbReference type="SUPFAM" id="SSF51713">
    <property type="entry name" value="tRNA-guanine transglycosylase"/>
    <property type="match status" value="1"/>
</dbReference>
<organism evidence="7">
    <name type="scientific">Cacopsylla melanoneura</name>
    <dbReference type="NCBI Taxonomy" id="428564"/>
    <lineage>
        <taxon>Eukaryota</taxon>
        <taxon>Metazoa</taxon>
        <taxon>Ecdysozoa</taxon>
        <taxon>Arthropoda</taxon>
        <taxon>Hexapoda</taxon>
        <taxon>Insecta</taxon>
        <taxon>Pterygota</taxon>
        <taxon>Neoptera</taxon>
        <taxon>Paraneoptera</taxon>
        <taxon>Hemiptera</taxon>
        <taxon>Sternorrhyncha</taxon>
        <taxon>Psylloidea</taxon>
        <taxon>Psyllidae</taxon>
        <taxon>Psyllinae</taxon>
        <taxon>Cacopsylla</taxon>
    </lineage>
</organism>
<evidence type="ECO:0000256" key="2">
    <source>
        <dbReference type="ARBA" id="ARBA00022694"/>
    </source>
</evidence>
<comment type="similarity">
    <text evidence="5">Belongs to the queuine tRNA-ribosyltransferase family. QTRT2 subfamily.</text>
</comment>